<name>A0ABU5KQ54_9BACL</name>
<dbReference type="InterPro" id="IPR000445">
    <property type="entry name" value="HhH_motif"/>
</dbReference>
<keyword evidence="10" id="KW-0411">Iron-sulfur</keyword>
<dbReference type="InterPro" id="IPR044298">
    <property type="entry name" value="MIG/MutY"/>
</dbReference>
<dbReference type="Pfam" id="PF00633">
    <property type="entry name" value="HHH"/>
    <property type="match status" value="1"/>
</dbReference>
<dbReference type="Gene3D" id="1.10.1670.10">
    <property type="entry name" value="Helix-hairpin-Helix base-excision DNA repair enzymes (C-terminal)"/>
    <property type="match status" value="1"/>
</dbReference>
<dbReference type="SMART" id="SM00478">
    <property type="entry name" value="ENDO3c"/>
    <property type="match status" value="1"/>
</dbReference>
<keyword evidence="11" id="KW-0234">DNA repair</keyword>
<dbReference type="Pfam" id="PF00730">
    <property type="entry name" value="HhH-GPD"/>
    <property type="match status" value="1"/>
</dbReference>
<evidence type="ECO:0000256" key="5">
    <source>
        <dbReference type="ARBA" id="ARBA00022485"/>
    </source>
</evidence>
<evidence type="ECO:0000256" key="1">
    <source>
        <dbReference type="ARBA" id="ARBA00000843"/>
    </source>
</evidence>
<feature type="domain" description="HhH-GPD" evidence="14">
    <location>
        <begin position="49"/>
        <end position="200"/>
    </location>
</feature>
<keyword evidence="8" id="KW-0378">Hydrolase</keyword>
<reference evidence="15 16" key="1">
    <citation type="submission" date="2023-12" db="EMBL/GenBank/DDBJ databases">
        <title>Jeotgalibacillus haloalkaliphilus sp. nov., a novel salt-tolerant bacteria, isolated from the estuary of the Fenhe River into the Yellow River.</title>
        <authorList>
            <person name="Li Y."/>
        </authorList>
    </citation>
    <scope>NUCLEOTIDE SEQUENCE [LARGE SCALE GENOMIC DNA]</scope>
    <source>
        <strain evidence="15 16">HH7-29</strain>
    </source>
</reference>
<dbReference type="InterPro" id="IPR005760">
    <property type="entry name" value="A/G_AdeGlyc_MutY"/>
</dbReference>
<accession>A0ABU5KQ54</accession>
<keyword evidence="5" id="KW-0004">4Fe-4S</keyword>
<evidence type="ECO:0000256" key="8">
    <source>
        <dbReference type="ARBA" id="ARBA00022801"/>
    </source>
</evidence>
<comment type="similarity">
    <text evidence="2 13">Belongs to the Nth/MutY family.</text>
</comment>
<evidence type="ECO:0000256" key="7">
    <source>
        <dbReference type="ARBA" id="ARBA00022763"/>
    </source>
</evidence>
<dbReference type="CDD" id="cd03431">
    <property type="entry name" value="NUDIX_DNA_Glycosylase_C-MutY"/>
    <property type="match status" value="1"/>
</dbReference>
<evidence type="ECO:0000256" key="10">
    <source>
        <dbReference type="ARBA" id="ARBA00023014"/>
    </source>
</evidence>
<dbReference type="CDD" id="cd00056">
    <property type="entry name" value="ENDO3c"/>
    <property type="match status" value="1"/>
</dbReference>
<dbReference type="InterPro" id="IPR029119">
    <property type="entry name" value="MutY_C"/>
</dbReference>
<dbReference type="Pfam" id="PF14815">
    <property type="entry name" value="NUDIX_4"/>
    <property type="match status" value="1"/>
</dbReference>
<evidence type="ECO:0000256" key="2">
    <source>
        <dbReference type="ARBA" id="ARBA00008343"/>
    </source>
</evidence>
<dbReference type="PANTHER" id="PTHR42944:SF1">
    <property type="entry name" value="ADENINE DNA GLYCOSYLASE"/>
    <property type="match status" value="1"/>
</dbReference>
<sequence>MNEELEKRIKKVNAKKFGEDLVGWFEEEMRDLPWRENQDPYRVWVSEIMLQQTRVDTVIPYYNRFMEQFPTVEALANAPEDQVLKAWEGLGYYSRARNLQAAVREVHETYAGIVPDNPKDISALKGVGPYTAGAILSIAYGKPEPAVDGNVMRVMSRILSIWDDIAKPSSRKIFEAGVRELIYKENPSYFNQALMELGAIVCTPTSPSCFLCPVQAHCAAFEEGTQQELPVKSKKKAAKTVELLTVIAENKKGEVLVTQRPEQGLLANMWEFPSFERNGTDTGVQMTELLSSDYHVDAMIIDEEWMVQDHIFTHLIWKMQVGRATVNQSDTALPEQTQWVSKDDIEKLAMPVSHRKIANRWKELT</sequence>
<keyword evidence="7 13" id="KW-0227">DNA damage</keyword>
<dbReference type="EMBL" id="JAXQNN010000006">
    <property type="protein sequence ID" value="MDZ5713374.1"/>
    <property type="molecule type" value="Genomic_DNA"/>
</dbReference>
<comment type="cofactor">
    <cofactor evidence="13">
        <name>[4Fe-4S] cluster</name>
        <dbReference type="ChEBI" id="CHEBI:49883"/>
    </cofactor>
    <text evidence="13">Binds 1 [4Fe-4S] cluster.</text>
</comment>
<dbReference type="EC" id="3.2.2.31" evidence="3 13"/>
<dbReference type="SUPFAM" id="SSF55811">
    <property type="entry name" value="Nudix"/>
    <property type="match status" value="1"/>
</dbReference>
<evidence type="ECO:0000256" key="13">
    <source>
        <dbReference type="RuleBase" id="RU365096"/>
    </source>
</evidence>
<dbReference type="InterPro" id="IPR011257">
    <property type="entry name" value="DNA_glycosylase"/>
</dbReference>
<keyword evidence="6" id="KW-0479">Metal-binding</keyword>
<evidence type="ECO:0000256" key="3">
    <source>
        <dbReference type="ARBA" id="ARBA00012045"/>
    </source>
</evidence>
<comment type="catalytic activity">
    <reaction evidence="1 13">
        <text>Hydrolyzes free adenine bases from 7,8-dihydro-8-oxoguanine:adenine mismatched double-stranded DNA, leaving an apurinic site.</text>
        <dbReference type="EC" id="3.2.2.31"/>
    </reaction>
</comment>
<gene>
    <name evidence="15" type="primary">mutY</name>
    <name evidence="15" type="ORF">UFB30_14160</name>
</gene>
<dbReference type="RefSeq" id="WP_322422342.1">
    <property type="nucleotide sequence ID" value="NZ_JAXQNN010000006.1"/>
</dbReference>
<comment type="caution">
    <text evidence="15">The sequence shown here is derived from an EMBL/GenBank/DDBJ whole genome shotgun (WGS) entry which is preliminary data.</text>
</comment>
<evidence type="ECO:0000256" key="11">
    <source>
        <dbReference type="ARBA" id="ARBA00023204"/>
    </source>
</evidence>
<dbReference type="SUPFAM" id="SSF48150">
    <property type="entry name" value="DNA-glycosylase"/>
    <property type="match status" value="1"/>
</dbReference>
<evidence type="ECO:0000313" key="15">
    <source>
        <dbReference type="EMBL" id="MDZ5713374.1"/>
    </source>
</evidence>
<dbReference type="Gene3D" id="3.90.79.10">
    <property type="entry name" value="Nucleoside Triphosphate Pyrophosphohydrolase"/>
    <property type="match status" value="1"/>
</dbReference>
<proteinExistence type="inferred from homology"/>
<dbReference type="Gene3D" id="1.10.340.30">
    <property type="entry name" value="Hypothetical protein, domain 2"/>
    <property type="match status" value="1"/>
</dbReference>
<evidence type="ECO:0000256" key="6">
    <source>
        <dbReference type="ARBA" id="ARBA00022723"/>
    </source>
</evidence>
<dbReference type="SMART" id="SM00525">
    <property type="entry name" value="FES"/>
    <property type="match status" value="1"/>
</dbReference>
<dbReference type="PANTHER" id="PTHR42944">
    <property type="entry name" value="ADENINE DNA GLYCOSYLASE"/>
    <property type="match status" value="1"/>
</dbReference>
<organism evidence="15 16">
    <name type="scientific">Jeotgalibacillus haloalkalitolerans</name>
    <dbReference type="NCBI Taxonomy" id="3104292"/>
    <lineage>
        <taxon>Bacteria</taxon>
        <taxon>Bacillati</taxon>
        <taxon>Bacillota</taxon>
        <taxon>Bacilli</taxon>
        <taxon>Bacillales</taxon>
        <taxon>Caryophanaceae</taxon>
        <taxon>Jeotgalibacillus</taxon>
    </lineage>
</organism>
<dbReference type="InterPro" id="IPR015797">
    <property type="entry name" value="NUDIX_hydrolase-like_dom_sf"/>
</dbReference>
<keyword evidence="9 13" id="KW-0408">Iron</keyword>
<dbReference type="InterPro" id="IPR003651">
    <property type="entry name" value="Endonuclease3_FeS-loop_motif"/>
</dbReference>
<evidence type="ECO:0000256" key="9">
    <source>
        <dbReference type="ARBA" id="ARBA00023004"/>
    </source>
</evidence>
<dbReference type="NCBIfam" id="TIGR01084">
    <property type="entry name" value="mutY"/>
    <property type="match status" value="1"/>
</dbReference>
<dbReference type="InterPro" id="IPR003265">
    <property type="entry name" value="HhH-GPD_domain"/>
</dbReference>
<evidence type="ECO:0000256" key="12">
    <source>
        <dbReference type="ARBA" id="ARBA00023295"/>
    </source>
</evidence>
<keyword evidence="16" id="KW-1185">Reference proteome</keyword>
<dbReference type="Proteomes" id="UP001292084">
    <property type="component" value="Unassembled WGS sequence"/>
</dbReference>
<keyword evidence="12 13" id="KW-0326">Glycosidase</keyword>
<comment type="function">
    <text evidence="13">Adenine glycosylase active on G-A mispairs.</text>
</comment>
<protein>
    <recommendedName>
        <fullName evidence="4 13">Adenine DNA glycosylase</fullName>
        <ecNumber evidence="3 13">3.2.2.31</ecNumber>
    </recommendedName>
</protein>
<evidence type="ECO:0000259" key="14">
    <source>
        <dbReference type="SMART" id="SM00478"/>
    </source>
</evidence>
<evidence type="ECO:0000313" key="16">
    <source>
        <dbReference type="Proteomes" id="UP001292084"/>
    </source>
</evidence>
<evidence type="ECO:0000256" key="4">
    <source>
        <dbReference type="ARBA" id="ARBA00022023"/>
    </source>
</evidence>
<dbReference type="InterPro" id="IPR023170">
    <property type="entry name" value="HhH_base_excis_C"/>
</dbReference>